<dbReference type="GO" id="GO:0006270">
    <property type="term" value="P:DNA replication initiation"/>
    <property type="evidence" value="ECO:0007669"/>
    <property type="project" value="TreeGrafter"/>
</dbReference>
<gene>
    <name evidence="9" type="ORF">AYI69_g321</name>
</gene>
<evidence type="ECO:0000256" key="5">
    <source>
        <dbReference type="SAM" id="Coils"/>
    </source>
</evidence>
<feature type="compositionally biased region" description="Low complexity" evidence="6">
    <location>
        <begin position="341"/>
        <end position="351"/>
    </location>
</feature>
<dbReference type="GO" id="GO:0005730">
    <property type="term" value="C:nucleolus"/>
    <property type="evidence" value="ECO:0007669"/>
    <property type="project" value="UniProtKB-SubCell"/>
</dbReference>
<feature type="compositionally biased region" description="Basic and acidic residues" evidence="6">
    <location>
        <begin position="279"/>
        <end position="297"/>
    </location>
</feature>
<dbReference type="AlphaFoldDB" id="A0A1R1YTC6"/>
<evidence type="ECO:0000256" key="6">
    <source>
        <dbReference type="SAM" id="MobiDB-lite"/>
    </source>
</evidence>
<feature type="region of interest" description="Disordered" evidence="6">
    <location>
        <begin position="260"/>
        <end position="353"/>
    </location>
</feature>
<proteinExistence type="inferred from homology"/>
<keyword evidence="3 5" id="KW-0175">Coiled coil</keyword>
<evidence type="ECO:0000256" key="2">
    <source>
        <dbReference type="ARBA" id="ARBA00007797"/>
    </source>
</evidence>
<dbReference type="OrthoDB" id="10263597at2759"/>
<organism evidence="9 10">
    <name type="scientific">Smittium culicis</name>
    <dbReference type="NCBI Taxonomy" id="133412"/>
    <lineage>
        <taxon>Eukaryota</taxon>
        <taxon>Fungi</taxon>
        <taxon>Fungi incertae sedis</taxon>
        <taxon>Zoopagomycota</taxon>
        <taxon>Kickxellomycotina</taxon>
        <taxon>Harpellomycetes</taxon>
        <taxon>Harpellales</taxon>
        <taxon>Legeriomycetaceae</taxon>
        <taxon>Smittium</taxon>
    </lineage>
</organism>
<sequence>MAQKKTLHSSKKSKPSVKNSKPQKKTSNSNTNASKTPQKPKKPQQKISNKRKSHHQLVEQDDLDHDEIDSEFIKDNANSLTFLKNIDPVALTEKLVKPVTKKPKVQRSASTVQAPQNLSDSEDESNSTFLSDYIKKSLEHDNKNSETTKKSKASKSYDIEHVSDDDSAESNIESGVDSLNDDDQFFSDDDGNSSDLQFDSENEPDSYVSDASLNADSEVEDLSESETESQSKEYNYVNRIEKKKIKRLKEASEVMDYELDSRKFDSSNTQNQATSLRLPTKDRSGKIIHASEEHPSESENSDIESETSASQDPAQDSDIDNNDNSDDSSDLDSDNSDSDSDTNSYSKSSSYSDKHKRQNLKEFNFADKPKVPVNQYLLLCQMQIAEFSESVIQNPEENVVNIKHLIKYLQSSFHKSVDANSQFKVKQLALVSLLAIFCDIIPGYRIRELTKQELETKVSKEVKLQRKYEENLVKYYRIFLTILFKIVDQVLSVTSKSPETAVTLFMSEGILAVKALVQLLNTHTHFNFRTDIMEKLVSVYIQSPENIVKTAAMANESRNGIITLLKNDLVGRYSDEATLLASKHIKRLSYKVDPSSLRPWLFMPLCDELVKNPDDMKNEESQQARKEAHKRHLKLQKRLRQGRNVGSQDVKRSVHLSKKQRKIQKELKEANKDLQVAEAEVDMEERKNFQSSTLKHIFITYFRILKHKQSPGLYPAVLEGLARFAHLISVDFFPDLLASLKRIVRGEDQAINPNSKANMDENDSDSNFTSQFTSSSVSPRSVLLCIITAVHMLTAQKDFASLDLVEFFNYLYSLIPILACRVEIEDSALYSENSPLDYINKELQSQSNNNGETKSAEFGTWEASMKTESKLFIDCLHMLFLKKITKVPLARVCAFAKRLSIACNYFPTKTAVSCLKFLELLIIKYPDMANLFKSSNTIGGGLYLPYIDEADMSNANSTCLFEMHKLLVRF</sequence>
<dbReference type="PANTHER" id="PTHR14428">
    <property type="entry name" value="NUCLEOLAR COMPLEX PROTEIN 3"/>
    <property type="match status" value="1"/>
</dbReference>
<comment type="similarity">
    <text evidence="2">Belongs to the CBF/MAK21 family.</text>
</comment>
<feature type="compositionally biased region" description="Polar residues" evidence="6">
    <location>
        <begin position="107"/>
        <end position="119"/>
    </location>
</feature>
<feature type="compositionally biased region" description="Basic and acidic residues" evidence="6">
    <location>
        <begin position="133"/>
        <end position="164"/>
    </location>
</feature>
<evidence type="ECO:0000256" key="4">
    <source>
        <dbReference type="ARBA" id="ARBA00023242"/>
    </source>
</evidence>
<evidence type="ECO:0000259" key="8">
    <source>
        <dbReference type="Pfam" id="PF07540"/>
    </source>
</evidence>
<feature type="compositionally biased region" description="Acidic residues" evidence="6">
    <location>
        <begin position="179"/>
        <end position="204"/>
    </location>
</feature>
<feature type="region of interest" description="Disordered" evidence="6">
    <location>
        <begin position="92"/>
        <end position="235"/>
    </location>
</feature>
<feature type="compositionally biased region" description="Polar residues" evidence="6">
    <location>
        <begin position="266"/>
        <end position="277"/>
    </location>
</feature>
<dbReference type="EMBL" id="LSSM01000073">
    <property type="protein sequence ID" value="OMJ30144.1"/>
    <property type="molecule type" value="Genomic_DNA"/>
</dbReference>
<evidence type="ECO:0000313" key="9">
    <source>
        <dbReference type="EMBL" id="OMJ30144.1"/>
    </source>
</evidence>
<feature type="region of interest" description="Disordered" evidence="6">
    <location>
        <begin position="751"/>
        <end position="773"/>
    </location>
</feature>
<accession>A0A1R1YTC6</accession>
<dbReference type="Proteomes" id="UP000187429">
    <property type="component" value="Unassembled WGS sequence"/>
</dbReference>
<protein>
    <submittedName>
        <fullName evidence="9">Nucleolar complex-associated protein 3</fullName>
    </submittedName>
</protein>
<dbReference type="InterPro" id="IPR011501">
    <property type="entry name" value="Noc3_N"/>
</dbReference>
<dbReference type="GO" id="GO:0003682">
    <property type="term" value="F:chromatin binding"/>
    <property type="evidence" value="ECO:0007669"/>
    <property type="project" value="TreeGrafter"/>
</dbReference>
<dbReference type="InterPro" id="IPR005612">
    <property type="entry name" value="CCAAT-binding_factor"/>
</dbReference>
<evidence type="ECO:0000256" key="1">
    <source>
        <dbReference type="ARBA" id="ARBA00004604"/>
    </source>
</evidence>
<dbReference type="PANTHER" id="PTHR14428:SF5">
    <property type="entry name" value="NUCLEOLAR COMPLEX PROTEIN 3 HOMOLOG"/>
    <property type="match status" value="1"/>
</dbReference>
<evidence type="ECO:0000256" key="3">
    <source>
        <dbReference type="ARBA" id="ARBA00023054"/>
    </source>
</evidence>
<name>A0A1R1YTC6_9FUNG</name>
<feature type="compositionally biased region" description="Basic residues" evidence="6">
    <location>
        <begin position="38"/>
        <end position="55"/>
    </location>
</feature>
<dbReference type="InterPro" id="IPR016903">
    <property type="entry name" value="Nucleolar_cplx-assoc_3"/>
</dbReference>
<comment type="caution">
    <text evidence="9">The sequence shown here is derived from an EMBL/GenBank/DDBJ whole genome shotgun (WGS) entry which is preliminary data.</text>
</comment>
<feature type="compositionally biased region" description="Basic residues" evidence="6">
    <location>
        <begin position="1"/>
        <end position="15"/>
    </location>
</feature>
<dbReference type="Pfam" id="PF07540">
    <property type="entry name" value="NOC3p"/>
    <property type="match status" value="1"/>
</dbReference>
<feature type="domain" description="CCAAT-binding factor" evidence="7">
    <location>
        <begin position="783"/>
        <end position="967"/>
    </location>
</feature>
<feature type="compositionally biased region" description="Polar residues" evidence="6">
    <location>
        <begin position="26"/>
        <end position="36"/>
    </location>
</feature>
<reference evidence="10" key="1">
    <citation type="submission" date="2017-01" db="EMBL/GenBank/DDBJ databases">
        <authorList>
            <person name="Wang Y."/>
            <person name="White M."/>
            <person name="Kvist S."/>
            <person name="Moncalvo J.-M."/>
        </authorList>
    </citation>
    <scope>NUCLEOTIDE SEQUENCE [LARGE SCALE GENOMIC DNA]</scope>
    <source>
        <strain evidence="10">ID-206-W2</strain>
    </source>
</reference>
<dbReference type="Pfam" id="PF03914">
    <property type="entry name" value="CBF"/>
    <property type="match status" value="1"/>
</dbReference>
<comment type="subcellular location">
    <subcellularLocation>
        <location evidence="1">Nucleus</location>
        <location evidence="1">Nucleolus</location>
    </subcellularLocation>
</comment>
<feature type="compositionally biased region" description="Acidic residues" evidence="6">
    <location>
        <begin position="217"/>
        <end position="227"/>
    </location>
</feature>
<feature type="region of interest" description="Disordered" evidence="6">
    <location>
        <begin position="1"/>
        <end position="65"/>
    </location>
</feature>
<keyword evidence="4" id="KW-0539">Nucleus</keyword>
<feature type="coiled-coil region" evidence="5">
    <location>
        <begin position="618"/>
        <end position="687"/>
    </location>
</feature>
<keyword evidence="10" id="KW-1185">Reference proteome</keyword>
<evidence type="ECO:0000313" key="10">
    <source>
        <dbReference type="Proteomes" id="UP000187429"/>
    </source>
</evidence>
<evidence type="ECO:0000259" key="7">
    <source>
        <dbReference type="Pfam" id="PF03914"/>
    </source>
</evidence>
<feature type="domain" description="Nucleolar complex-associated protein 3 N-terminal" evidence="8">
    <location>
        <begin position="382"/>
        <end position="478"/>
    </location>
</feature>
<feature type="compositionally biased region" description="Acidic residues" evidence="6">
    <location>
        <begin position="315"/>
        <end position="340"/>
    </location>
</feature>